<evidence type="ECO:0000313" key="2">
    <source>
        <dbReference type="Proteomes" id="UP001161247"/>
    </source>
</evidence>
<dbReference type="EMBL" id="OX459120">
    <property type="protein sequence ID" value="CAI9099104.1"/>
    <property type="molecule type" value="Genomic_DNA"/>
</dbReference>
<dbReference type="Proteomes" id="UP001161247">
    <property type="component" value="Chromosome 3"/>
</dbReference>
<reference evidence="1" key="1">
    <citation type="submission" date="2023-03" db="EMBL/GenBank/DDBJ databases">
        <authorList>
            <person name="Julca I."/>
        </authorList>
    </citation>
    <scope>NUCLEOTIDE SEQUENCE</scope>
</reference>
<dbReference type="AlphaFoldDB" id="A0AAV1CU19"/>
<dbReference type="InterPro" id="IPR050796">
    <property type="entry name" value="SCF_F-box_component"/>
</dbReference>
<organism evidence="1 2">
    <name type="scientific">Oldenlandia corymbosa var. corymbosa</name>
    <dbReference type="NCBI Taxonomy" id="529605"/>
    <lineage>
        <taxon>Eukaryota</taxon>
        <taxon>Viridiplantae</taxon>
        <taxon>Streptophyta</taxon>
        <taxon>Embryophyta</taxon>
        <taxon>Tracheophyta</taxon>
        <taxon>Spermatophyta</taxon>
        <taxon>Magnoliopsida</taxon>
        <taxon>eudicotyledons</taxon>
        <taxon>Gunneridae</taxon>
        <taxon>Pentapetalae</taxon>
        <taxon>asterids</taxon>
        <taxon>lamiids</taxon>
        <taxon>Gentianales</taxon>
        <taxon>Rubiaceae</taxon>
        <taxon>Rubioideae</taxon>
        <taxon>Spermacoceae</taxon>
        <taxon>Hedyotis-Oldenlandia complex</taxon>
        <taxon>Oldenlandia</taxon>
    </lineage>
</organism>
<keyword evidence="2" id="KW-1185">Reference proteome</keyword>
<sequence>MGKIVWRLRDSFKFSDLMGIHACNGLVAIALVIHRDDGRSTRFFVYNLTTGQHSRIPPAYSSNWTGPVQEYKNFAALNIAYDPLQYDHYRLVYVWVDDSDDLEELYDSETGYWRDAKCGLDCGYDDVYWKGILWNGDLFWVCRRWNIVCVDIETARQKCSVCPFPCPDNILSPTQKK</sequence>
<name>A0AAV1CU19_OLDCO</name>
<accession>A0AAV1CU19</accession>
<dbReference type="PANTHER" id="PTHR31672">
    <property type="entry name" value="BNACNNG10540D PROTEIN"/>
    <property type="match status" value="1"/>
</dbReference>
<proteinExistence type="predicted"/>
<evidence type="ECO:0000313" key="1">
    <source>
        <dbReference type="EMBL" id="CAI9099104.1"/>
    </source>
</evidence>
<gene>
    <name evidence="1" type="ORF">OLC1_LOCUS9185</name>
</gene>
<dbReference type="PANTHER" id="PTHR31672:SF13">
    <property type="entry name" value="F-BOX PROTEIN CPR30-LIKE"/>
    <property type="match status" value="1"/>
</dbReference>
<protein>
    <submittedName>
        <fullName evidence="1">OLC1v1035875C1</fullName>
    </submittedName>
</protein>